<reference evidence="2" key="1">
    <citation type="submission" date="2022-12" db="EMBL/GenBank/DDBJ databases">
        <title>Draft genome assemblies for two species of Escallonia (Escalloniales).</title>
        <authorList>
            <person name="Chanderbali A."/>
            <person name="Dervinis C."/>
            <person name="Anghel I."/>
            <person name="Soltis D."/>
            <person name="Soltis P."/>
            <person name="Zapata F."/>
        </authorList>
    </citation>
    <scope>NUCLEOTIDE SEQUENCE</scope>
    <source>
        <strain evidence="2">UCBG64.0493</strain>
        <tissue evidence="2">Leaf</tissue>
    </source>
</reference>
<dbReference type="InterPro" id="IPR050317">
    <property type="entry name" value="Plant_Fungal_Acyltransferase"/>
</dbReference>
<dbReference type="Proteomes" id="UP001188597">
    <property type="component" value="Unassembled WGS sequence"/>
</dbReference>
<dbReference type="Pfam" id="PF02458">
    <property type="entry name" value="Transferase"/>
    <property type="match status" value="1"/>
</dbReference>
<proteinExistence type="inferred from homology"/>
<organism evidence="2 3">
    <name type="scientific">Escallonia herrerae</name>
    <dbReference type="NCBI Taxonomy" id="1293975"/>
    <lineage>
        <taxon>Eukaryota</taxon>
        <taxon>Viridiplantae</taxon>
        <taxon>Streptophyta</taxon>
        <taxon>Embryophyta</taxon>
        <taxon>Tracheophyta</taxon>
        <taxon>Spermatophyta</taxon>
        <taxon>Magnoliopsida</taxon>
        <taxon>eudicotyledons</taxon>
        <taxon>Gunneridae</taxon>
        <taxon>Pentapetalae</taxon>
        <taxon>asterids</taxon>
        <taxon>campanulids</taxon>
        <taxon>Escalloniales</taxon>
        <taxon>Escalloniaceae</taxon>
        <taxon>Escallonia</taxon>
    </lineage>
</organism>
<dbReference type="GO" id="GO:0016747">
    <property type="term" value="F:acyltransferase activity, transferring groups other than amino-acyl groups"/>
    <property type="evidence" value="ECO:0007669"/>
    <property type="project" value="TreeGrafter"/>
</dbReference>
<dbReference type="Gene3D" id="3.30.559.10">
    <property type="entry name" value="Chloramphenicol acetyltransferase-like domain"/>
    <property type="match status" value="1"/>
</dbReference>
<gene>
    <name evidence="2" type="ORF">RJ639_036567</name>
</gene>
<dbReference type="AlphaFoldDB" id="A0AA89B8M3"/>
<comment type="caution">
    <text evidence="2">The sequence shown here is derived from an EMBL/GenBank/DDBJ whole genome shotgun (WGS) entry which is preliminary data.</text>
</comment>
<dbReference type="InterPro" id="IPR023213">
    <property type="entry name" value="CAT-like_dom_sf"/>
</dbReference>
<evidence type="ECO:0000313" key="2">
    <source>
        <dbReference type="EMBL" id="KAK3030763.1"/>
    </source>
</evidence>
<dbReference type="PANTHER" id="PTHR31642">
    <property type="entry name" value="TRICHOTHECENE 3-O-ACETYLTRANSFERASE"/>
    <property type="match status" value="1"/>
</dbReference>
<keyword evidence="3" id="KW-1185">Reference proteome</keyword>
<comment type="similarity">
    <text evidence="1">Belongs to the plant acyltransferase family.</text>
</comment>
<dbReference type="PANTHER" id="PTHR31642:SF259">
    <property type="entry name" value="PROTEIN ECERIFERUM 2"/>
    <property type="match status" value="1"/>
</dbReference>
<sequence>MISYFTRFKCGGLSLGLSWAHILGDAFSASAFINLWGEIAADHFPTQPLNTPDTGKLQFPSPEKPFSMKKVDPVGDYWLATNSCKMGTHSIHWQAEQLNHFLSKSCGISQTAKLLPFEILSAIMWKSLAKIRGTSEPRVVTIFGKDDFEAESGRGKYDRGLDGEREWKLGFYCIRGKLNVREFGRGEDLWARIEWTETNFRKLHYRWGWRGRGCFGSSGT</sequence>
<name>A0AA89B8M3_9ASTE</name>
<protein>
    <submittedName>
        <fullName evidence="2">Uncharacterized protein</fullName>
    </submittedName>
</protein>
<dbReference type="EMBL" id="JAVXUP010000329">
    <property type="protein sequence ID" value="KAK3030763.1"/>
    <property type="molecule type" value="Genomic_DNA"/>
</dbReference>
<evidence type="ECO:0000256" key="1">
    <source>
        <dbReference type="ARBA" id="ARBA00009861"/>
    </source>
</evidence>
<accession>A0AA89B8M3</accession>
<evidence type="ECO:0000313" key="3">
    <source>
        <dbReference type="Proteomes" id="UP001188597"/>
    </source>
</evidence>